<dbReference type="InParanoid" id="A0A024GSY9"/>
<comment type="caution">
    <text evidence="1">The sequence shown here is derived from an EMBL/GenBank/DDBJ whole genome shotgun (WGS) entry which is preliminary data.</text>
</comment>
<evidence type="ECO:0000313" key="2">
    <source>
        <dbReference type="Proteomes" id="UP000053237"/>
    </source>
</evidence>
<reference evidence="1 2" key="1">
    <citation type="submission" date="2012-05" db="EMBL/GenBank/DDBJ databases">
        <title>Recombination and specialization in a pathogen metapopulation.</title>
        <authorList>
            <person name="Gardiner A."/>
            <person name="Kemen E."/>
            <person name="Schultz-Larsen T."/>
            <person name="MacLean D."/>
            <person name="Van Oosterhout C."/>
            <person name="Jones J.D.G."/>
        </authorList>
    </citation>
    <scope>NUCLEOTIDE SEQUENCE [LARGE SCALE GENOMIC DNA]</scope>
    <source>
        <strain evidence="1 2">Ac Nc2</strain>
    </source>
</reference>
<proteinExistence type="predicted"/>
<name>A0A024GSY9_9STRA</name>
<evidence type="ECO:0000313" key="1">
    <source>
        <dbReference type="EMBL" id="CCI49701.1"/>
    </source>
</evidence>
<keyword evidence="2" id="KW-1185">Reference proteome</keyword>
<sequence length="117" mass="12726">MASIDTQVLLSTQKQLSLCFLPSFKFVCSFHFLYSACNIASCSGKAAHYVTSCNNSTCYQNTSTVHKSLYPTSATFLLKMKRQSIHTATGAVTAPIVAFLSPPRNEGSYLEISSTPD</sequence>
<protein>
    <submittedName>
        <fullName evidence="1">Uncharacterized protein</fullName>
    </submittedName>
</protein>
<dbReference type="EMBL" id="CAIX01000330">
    <property type="protein sequence ID" value="CCI49701.1"/>
    <property type="molecule type" value="Genomic_DNA"/>
</dbReference>
<accession>A0A024GSY9</accession>
<organism evidence="1 2">
    <name type="scientific">Albugo candida</name>
    <dbReference type="NCBI Taxonomy" id="65357"/>
    <lineage>
        <taxon>Eukaryota</taxon>
        <taxon>Sar</taxon>
        <taxon>Stramenopiles</taxon>
        <taxon>Oomycota</taxon>
        <taxon>Peronosporomycetes</taxon>
        <taxon>Albuginales</taxon>
        <taxon>Albuginaceae</taxon>
        <taxon>Albugo</taxon>
    </lineage>
</organism>
<dbReference type="AlphaFoldDB" id="A0A024GSY9"/>
<gene>
    <name evidence="1" type="ORF">BN9_110760</name>
</gene>
<dbReference type="Proteomes" id="UP000053237">
    <property type="component" value="Unassembled WGS sequence"/>
</dbReference>